<dbReference type="Proteomes" id="UP000663586">
    <property type="component" value="Chromosome"/>
</dbReference>
<dbReference type="RefSeq" id="WP_238478770.1">
    <property type="nucleotide sequence ID" value="NZ_CP064786.1"/>
</dbReference>
<gene>
    <name evidence="1" type="ORF">AArcS_0424</name>
</gene>
<accession>A0A897MRK5</accession>
<protein>
    <submittedName>
        <fullName evidence="1">Uncharacterized protein</fullName>
    </submittedName>
</protein>
<organism evidence="1 2">
    <name type="scientific">Natranaeroarchaeum sulfidigenes</name>
    <dbReference type="NCBI Taxonomy" id="2784880"/>
    <lineage>
        <taxon>Archaea</taxon>
        <taxon>Methanobacteriati</taxon>
        <taxon>Methanobacteriota</taxon>
        <taxon>Stenosarchaea group</taxon>
        <taxon>Halobacteria</taxon>
        <taxon>Halobacteriales</taxon>
        <taxon>Natronoarchaeaceae</taxon>
        <taxon>Natranaeroarchaeum</taxon>
    </lineage>
</organism>
<proteinExistence type="predicted"/>
<dbReference type="EMBL" id="CP064786">
    <property type="protein sequence ID" value="QSG01653.1"/>
    <property type="molecule type" value="Genomic_DNA"/>
</dbReference>
<reference evidence="1" key="1">
    <citation type="submission" date="2020-11" db="EMBL/GenBank/DDBJ databases">
        <title>Carbohydrate-dependent, anaerobic sulfur respiration: A novel catabolism in halophilic archaea.</title>
        <authorList>
            <person name="Sorokin D.Y."/>
            <person name="Messina E."/>
            <person name="Smedile F."/>
            <person name="La Cono V."/>
            <person name="Hallsworth J.E."/>
            <person name="Yakimov M.M."/>
        </authorList>
    </citation>
    <scope>NUCLEOTIDE SEQUENCE</scope>
    <source>
        <strain evidence="1">AArc-S</strain>
    </source>
</reference>
<evidence type="ECO:0000313" key="2">
    <source>
        <dbReference type="Proteomes" id="UP000663586"/>
    </source>
</evidence>
<dbReference type="KEGG" id="hara:AArcS_0424"/>
<dbReference type="AlphaFoldDB" id="A0A897MRK5"/>
<evidence type="ECO:0000313" key="1">
    <source>
        <dbReference type="EMBL" id="QSG01653.1"/>
    </source>
</evidence>
<keyword evidence="2" id="KW-1185">Reference proteome</keyword>
<dbReference type="GeneID" id="70683809"/>
<sequence length="199" mass="22166">MSTGPEPLDVSVYVRPAQLVEPIDSKIETVRQLESDEMIQSASVHAWPDKIVLSERTPYTGVIDAFREMEAWADDHDVSIQPPFDVRTTTSSFTGERRTILRTPVICLTVYAGGQLSNVFPHSRGEERYSVTDAIAALRTDSMDMFSLEPTQPGQLPDRCRACDELLTNVQGIGVCPECDRIEHGLGARRKGLRRQPPP</sequence>
<dbReference type="InterPro" id="IPR046783">
    <property type="entry name" value="HTH_63"/>
</dbReference>
<dbReference type="Pfam" id="PF20575">
    <property type="entry name" value="HTH_63"/>
    <property type="match status" value="1"/>
</dbReference>
<name>A0A897MRK5_9EURY</name>